<evidence type="ECO:0000313" key="2">
    <source>
        <dbReference type="Proteomes" id="UP000315395"/>
    </source>
</evidence>
<gene>
    <name evidence="1" type="ORF">FNH13_08315</name>
</gene>
<accession>A0A516GA27</accession>
<dbReference type="RefSeq" id="WP_143783020.1">
    <property type="nucleotide sequence ID" value="NZ_CP041616.1"/>
</dbReference>
<sequence length="125" mass="13739">MRHRELRRFVDSVMACEGRLREVMGVGSDDNGFPITIYETRYEGRCLIYPADRDARVVEVVGSSVPIARYTVVFPAGTSVEIGYVFDVTSSPDAPEVVGPVFRISDAPVDAWSVARQCIAEHAGT</sequence>
<dbReference type="Proteomes" id="UP000315395">
    <property type="component" value="Chromosome"/>
</dbReference>
<name>A0A516GA27_9MICO</name>
<organism evidence="1 2">
    <name type="scientific">Ornithinimicrobium ciconiae</name>
    <dbReference type="NCBI Taxonomy" id="2594265"/>
    <lineage>
        <taxon>Bacteria</taxon>
        <taxon>Bacillati</taxon>
        <taxon>Actinomycetota</taxon>
        <taxon>Actinomycetes</taxon>
        <taxon>Micrococcales</taxon>
        <taxon>Ornithinimicrobiaceae</taxon>
        <taxon>Ornithinimicrobium</taxon>
    </lineage>
</organism>
<evidence type="ECO:0000313" key="1">
    <source>
        <dbReference type="EMBL" id="QDO88345.1"/>
    </source>
</evidence>
<dbReference type="Pfam" id="PF19586">
    <property type="entry name" value="DUF6093"/>
    <property type="match status" value="1"/>
</dbReference>
<keyword evidence="2" id="KW-1185">Reference proteome</keyword>
<dbReference type="EMBL" id="CP041616">
    <property type="protein sequence ID" value="QDO88345.1"/>
    <property type="molecule type" value="Genomic_DNA"/>
</dbReference>
<dbReference type="InterPro" id="IPR046075">
    <property type="entry name" value="DUF6093"/>
</dbReference>
<protein>
    <submittedName>
        <fullName evidence="1">Uncharacterized protein</fullName>
    </submittedName>
</protein>
<proteinExistence type="predicted"/>
<reference evidence="1 2" key="1">
    <citation type="submission" date="2019-07" db="EMBL/GenBank/DDBJ databases">
        <title>complete genome sequencing of Ornithinimicrobium sp. H23M54.</title>
        <authorList>
            <person name="Bae J.-W."/>
            <person name="Lee S.-Y."/>
        </authorList>
    </citation>
    <scope>NUCLEOTIDE SEQUENCE [LARGE SCALE GENOMIC DNA]</scope>
    <source>
        <strain evidence="1 2">H23M54</strain>
    </source>
</reference>
<dbReference type="AlphaFoldDB" id="A0A516GA27"/>
<dbReference type="KEGG" id="orz:FNH13_08315"/>